<evidence type="ECO:0000313" key="1">
    <source>
        <dbReference type="EMBL" id="KAK8835786.1"/>
    </source>
</evidence>
<comment type="caution">
    <text evidence="1">The sequence shown here is derived from an EMBL/GenBank/DDBJ whole genome shotgun (WGS) entry which is preliminary data.</text>
</comment>
<gene>
    <name evidence="1" type="ORF">M9Y10_040609</name>
</gene>
<dbReference type="InterPro" id="IPR029071">
    <property type="entry name" value="Ubiquitin-like_domsf"/>
</dbReference>
<dbReference type="EMBL" id="JAPFFF010000075">
    <property type="protein sequence ID" value="KAK8835786.1"/>
    <property type="molecule type" value="Genomic_DNA"/>
</dbReference>
<keyword evidence="2" id="KW-1185">Reference proteome</keyword>
<dbReference type="Proteomes" id="UP001470230">
    <property type="component" value="Unassembled WGS sequence"/>
</dbReference>
<proteinExistence type="predicted"/>
<dbReference type="SUPFAM" id="SSF54236">
    <property type="entry name" value="Ubiquitin-like"/>
    <property type="match status" value="1"/>
</dbReference>
<evidence type="ECO:0008006" key="3">
    <source>
        <dbReference type="Google" id="ProtNLM"/>
    </source>
</evidence>
<reference evidence="1 2" key="1">
    <citation type="submission" date="2024-04" db="EMBL/GenBank/DDBJ databases">
        <title>Tritrichomonas musculus Genome.</title>
        <authorList>
            <person name="Alves-Ferreira E."/>
            <person name="Grigg M."/>
            <person name="Lorenzi H."/>
            <person name="Galac M."/>
        </authorList>
    </citation>
    <scope>NUCLEOTIDE SEQUENCE [LARGE SCALE GENOMIC DNA]</scope>
    <source>
        <strain evidence="1 2">EAF2021</strain>
    </source>
</reference>
<sequence>MYDEMKILIQWANGSFLPVMVKKSSKSSDISFLLRFAYSPDEEITFFFNGTPLNQEATLENQMIKEDDTLLAIISPKQNNISKKKMKRKIKSIVSEAAKVSDWHYNAMEKENRYYNNVENESTSDDDYYDINYYFKKGKKAKSVSSKPLPTFWSNNPSKNNSLLDNKIPTKLNSIEEAGKFLEKHGWSSWAW</sequence>
<organism evidence="1 2">
    <name type="scientific">Tritrichomonas musculus</name>
    <dbReference type="NCBI Taxonomy" id="1915356"/>
    <lineage>
        <taxon>Eukaryota</taxon>
        <taxon>Metamonada</taxon>
        <taxon>Parabasalia</taxon>
        <taxon>Tritrichomonadida</taxon>
        <taxon>Tritrichomonadidae</taxon>
        <taxon>Tritrichomonas</taxon>
    </lineage>
</organism>
<protein>
    <recommendedName>
        <fullName evidence="3">Ubiquitin-like domain-containing protein</fullName>
    </recommendedName>
</protein>
<accession>A0ABR2GQ42</accession>
<name>A0ABR2GQ42_9EUKA</name>
<evidence type="ECO:0000313" key="2">
    <source>
        <dbReference type="Proteomes" id="UP001470230"/>
    </source>
</evidence>